<evidence type="ECO:0000256" key="3">
    <source>
        <dbReference type="ARBA" id="ARBA00022692"/>
    </source>
</evidence>
<evidence type="ECO:0000256" key="1">
    <source>
        <dbReference type="ARBA" id="ARBA00004141"/>
    </source>
</evidence>
<feature type="transmembrane region" description="Helical" evidence="6">
    <location>
        <begin position="105"/>
        <end position="129"/>
    </location>
</feature>
<dbReference type="InterPro" id="IPR001898">
    <property type="entry name" value="SLC13A/DASS"/>
</dbReference>
<dbReference type="Proteomes" id="UP000727490">
    <property type="component" value="Unassembled WGS sequence"/>
</dbReference>
<feature type="transmembrane region" description="Helical" evidence="6">
    <location>
        <begin position="20"/>
        <end position="39"/>
    </location>
</feature>
<feature type="transmembrane region" description="Helical" evidence="6">
    <location>
        <begin position="194"/>
        <end position="213"/>
    </location>
</feature>
<reference evidence="8 9" key="1">
    <citation type="journal article" date="2020" name="Syst. Appl. Microbiol.">
        <title>Arthrospiribacter ruber gen. nov., sp. nov., a novel bacterium isolated from Arthrospira cultures.</title>
        <authorList>
            <person name="Waleron M."/>
            <person name="Misztak A."/>
            <person name="Waleron M.M."/>
            <person name="Furmaniak M."/>
            <person name="Mrozik A."/>
            <person name="Waleron K."/>
        </authorList>
    </citation>
    <scope>NUCLEOTIDE SEQUENCE [LARGE SCALE GENOMIC DNA]</scope>
    <source>
        <strain evidence="8 9">DPMB0001</strain>
    </source>
</reference>
<feature type="transmembrane region" description="Helical" evidence="6">
    <location>
        <begin position="336"/>
        <end position="359"/>
    </location>
</feature>
<keyword evidence="2" id="KW-0813">Transport</keyword>
<dbReference type="AlphaFoldDB" id="A0A951MCP6"/>
<feature type="transmembrane region" description="Helical" evidence="6">
    <location>
        <begin position="233"/>
        <end position="252"/>
    </location>
</feature>
<keyword evidence="5 6" id="KW-0472">Membrane</keyword>
<dbReference type="PANTHER" id="PTHR10283:SF92">
    <property type="entry name" value="LOW-AFFINITY PHOSPHATE TRANSPORTER PHO91"/>
    <property type="match status" value="1"/>
</dbReference>
<proteinExistence type="predicted"/>
<dbReference type="RefSeq" id="WP_219287341.1">
    <property type="nucleotide sequence ID" value="NZ_RPHB01000002.1"/>
</dbReference>
<feature type="transmembrane region" description="Helical" evidence="6">
    <location>
        <begin position="365"/>
        <end position="384"/>
    </location>
</feature>
<evidence type="ECO:0000256" key="4">
    <source>
        <dbReference type="ARBA" id="ARBA00022989"/>
    </source>
</evidence>
<organism evidence="8 9">
    <name type="scientific">Arthrospiribacter ruber</name>
    <dbReference type="NCBI Taxonomy" id="2487934"/>
    <lineage>
        <taxon>Bacteria</taxon>
        <taxon>Pseudomonadati</taxon>
        <taxon>Bacteroidota</taxon>
        <taxon>Cytophagia</taxon>
        <taxon>Cytophagales</taxon>
        <taxon>Cyclobacteriaceae</taxon>
        <taxon>Arthrospiribacter</taxon>
    </lineage>
</organism>
<dbReference type="Pfam" id="PF03600">
    <property type="entry name" value="CitMHS"/>
    <property type="match status" value="1"/>
</dbReference>
<keyword evidence="3 6" id="KW-0812">Transmembrane</keyword>
<feature type="transmembrane region" description="Helical" evidence="6">
    <location>
        <begin position="281"/>
        <end position="299"/>
    </location>
</feature>
<sequence>MAYNDSRRAAFRLFKKLKYGWVWASSTFLGNFALAIFISSFFNQLGYPDDLNYVFFLSILAVGLWVTEAIPPFAVGIFIIAGLLLGFGTDFVLGEEHKTPVEMYLGTWTSNVIWLLLGGFFLAEAMSIANLDRALFRFTIKKFGSDPNRLLLGLMLTTAVGSMVMSNTATTAMMISSILPLARNMGKGSSYSKALLVGIPAAATLGGMGTIIGSTPNAIAVGALQEKGINITFVEWMVFGLPTALASIYIFWRFLVKKLQLSKVALDLRDMMKKPASKNKFEVYAVLFTLFITVSMWITEPLHGIPIAATSAIPIVLLTLFQVIKAEDVRRLPWDTLMLVAGGLALGIAMVDVGLTDIIMEKIAALPIALVGVAVVFAIISVLISNIMSNTAASAILVPLGLALPGIWGFAVPLLVALSCSCALLLPVSTPSNAIAFSTGMVEQKEFRPGGILMIFAGPILAFATVMVYVLVFANL</sequence>
<evidence type="ECO:0000313" key="9">
    <source>
        <dbReference type="Proteomes" id="UP000727490"/>
    </source>
</evidence>
<evidence type="ECO:0000313" key="8">
    <source>
        <dbReference type="EMBL" id="MBW3467140.1"/>
    </source>
</evidence>
<gene>
    <name evidence="8" type="ORF">EGN73_04860</name>
</gene>
<protein>
    <submittedName>
        <fullName evidence="8">SLC13/DASS family transporter</fullName>
    </submittedName>
</protein>
<keyword evidence="4 6" id="KW-1133">Transmembrane helix</keyword>
<feature type="domain" description="Citrate transporter-like" evidence="7">
    <location>
        <begin position="64"/>
        <end position="404"/>
    </location>
</feature>
<evidence type="ECO:0000256" key="2">
    <source>
        <dbReference type="ARBA" id="ARBA00022448"/>
    </source>
</evidence>
<dbReference type="InterPro" id="IPR004680">
    <property type="entry name" value="Cit_transptr-like_dom"/>
</dbReference>
<keyword evidence="9" id="KW-1185">Reference proteome</keyword>
<accession>A0A951MCP6</accession>
<feature type="transmembrane region" description="Helical" evidence="6">
    <location>
        <begin position="149"/>
        <end position="182"/>
    </location>
</feature>
<name>A0A951MCP6_9BACT</name>
<evidence type="ECO:0000256" key="6">
    <source>
        <dbReference type="SAM" id="Phobius"/>
    </source>
</evidence>
<dbReference type="PANTHER" id="PTHR10283">
    <property type="entry name" value="SOLUTE CARRIER FAMILY 13 MEMBER"/>
    <property type="match status" value="1"/>
</dbReference>
<dbReference type="GO" id="GO:0005315">
    <property type="term" value="F:phosphate transmembrane transporter activity"/>
    <property type="evidence" value="ECO:0007669"/>
    <property type="project" value="TreeGrafter"/>
</dbReference>
<dbReference type="NCBIfam" id="TIGR00785">
    <property type="entry name" value="dass"/>
    <property type="match status" value="1"/>
</dbReference>
<evidence type="ECO:0000256" key="5">
    <source>
        <dbReference type="ARBA" id="ARBA00023136"/>
    </source>
</evidence>
<comment type="subcellular location">
    <subcellularLocation>
        <location evidence="1">Membrane</location>
        <topology evidence="1">Multi-pass membrane protein</topology>
    </subcellularLocation>
</comment>
<feature type="transmembrane region" description="Helical" evidence="6">
    <location>
        <begin position="305"/>
        <end position="324"/>
    </location>
</feature>
<comment type="caution">
    <text evidence="8">The sequence shown here is derived from an EMBL/GenBank/DDBJ whole genome shotgun (WGS) entry which is preliminary data.</text>
</comment>
<dbReference type="EMBL" id="RPHB01000002">
    <property type="protein sequence ID" value="MBW3467140.1"/>
    <property type="molecule type" value="Genomic_DNA"/>
</dbReference>
<feature type="transmembrane region" description="Helical" evidence="6">
    <location>
        <begin position="451"/>
        <end position="474"/>
    </location>
</feature>
<dbReference type="GO" id="GO:0005886">
    <property type="term" value="C:plasma membrane"/>
    <property type="evidence" value="ECO:0007669"/>
    <property type="project" value="TreeGrafter"/>
</dbReference>
<feature type="transmembrane region" description="Helical" evidence="6">
    <location>
        <begin position="396"/>
        <end position="426"/>
    </location>
</feature>
<feature type="transmembrane region" description="Helical" evidence="6">
    <location>
        <begin position="51"/>
        <end position="67"/>
    </location>
</feature>
<evidence type="ECO:0000259" key="7">
    <source>
        <dbReference type="Pfam" id="PF03600"/>
    </source>
</evidence>